<protein>
    <submittedName>
        <fullName evidence="2">Uncharacterized protein</fullName>
    </submittedName>
</protein>
<comment type="caution">
    <text evidence="2">The sequence shown here is derived from an EMBL/GenBank/DDBJ whole genome shotgun (WGS) entry which is preliminary data.</text>
</comment>
<dbReference type="AlphaFoldDB" id="A0AAV4SLW0"/>
<evidence type="ECO:0000256" key="1">
    <source>
        <dbReference type="SAM" id="MobiDB-lite"/>
    </source>
</evidence>
<feature type="compositionally biased region" description="Basic and acidic residues" evidence="1">
    <location>
        <begin position="26"/>
        <end position="43"/>
    </location>
</feature>
<dbReference type="Proteomes" id="UP001054945">
    <property type="component" value="Unassembled WGS sequence"/>
</dbReference>
<dbReference type="EMBL" id="BPLR01009641">
    <property type="protein sequence ID" value="GIY33455.1"/>
    <property type="molecule type" value="Genomic_DNA"/>
</dbReference>
<gene>
    <name evidence="2" type="ORF">CEXT_381151</name>
</gene>
<reference evidence="2 3" key="1">
    <citation type="submission" date="2021-06" db="EMBL/GenBank/DDBJ databases">
        <title>Caerostris extrusa draft genome.</title>
        <authorList>
            <person name="Kono N."/>
            <person name="Arakawa K."/>
        </authorList>
    </citation>
    <scope>NUCLEOTIDE SEQUENCE [LARGE SCALE GENOMIC DNA]</scope>
</reference>
<sequence>MTQISMANGDTIRLGSGSRARKGRTSSKEKEEPAKDSLVDAERKKKYRTSNKVFYADILGRGGGRRRIRSKHGGGKGVFTTELRRLEVWRRCV</sequence>
<feature type="region of interest" description="Disordered" evidence="1">
    <location>
        <begin position="1"/>
        <end position="43"/>
    </location>
</feature>
<proteinExistence type="predicted"/>
<name>A0AAV4SLW0_CAEEX</name>
<organism evidence="2 3">
    <name type="scientific">Caerostris extrusa</name>
    <name type="common">Bark spider</name>
    <name type="synonym">Caerostris bankana</name>
    <dbReference type="NCBI Taxonomy" id="172846"/>
    <lineage>
        <taxon>Eukaryota</taxon>
        <taxon>Metazoa</taxon>
        <taxon>Ecdysozoa</taxon>
        <taxon>Arthropoda</taxon>
        <taxon>Chelicerata</taxon>
        <taxon>Arachnida</taxon>
        <taxon>Araneae</taxon>
        <taxon>Araneomorphae</taxon>
        <taxon>Entelegynae</taxon>
        <taxon>Araneoidea</taxon>
        <taxon>Araneidae</taxon>
        <taxon>Caerostris</taxon>
    </lineage>
</organism>
<accession>A0AAV4SLW0</accession>
<evidence type="ECO:0000313" key="2">
    <source>
        <dbReference type="EMBL" id="GIY33455.1"/>
    </source>
</evidence>
<evidence type="ECO:0000313" key="3">
    <source>
        <dbReference type="Proteomes" id="UP001054945"/>
    </source>
</evidence>
<keyword evidence="3" id="KW-1185">Reference proteome</keyword>